<proteinExistence type="inferred from homology"/>
<dbReference type="KEGG" id="dsl:Dacsa_3577"/>
<sequence length="119" mass="14007">MSRSIQLYLKDILNSIRKIKQYMSHKTQSELLEDEQAFDAVVYNLQIIGEATKKIPEDIRNRQSQIEWKNIIGIRNIITHAYFSIDDEVVWDIIQTKLDPLQSCIETILETENLENNIE</sequence>
<evidence type="ECO:0000256" key="5">
    <source>
        <dbReference type="ARBA" id="ARBA00022801"/>
    </source>
</evidence>
<comment type="similarity">
    <text evidence="6">Belongs to the HepT RNase toxin family.</text>
</comment>
<dbReference type="OrthoDB" id="9810538at2"/>
<evidence type="ECO:0008006" key="9">
    <source>
        <dbReference type="Google" id="ProtNLM"/>
    </source>
</evidence>
<organism evidence="7 8">
    <name type="scientific">Dactylococcopsis salina (strain PCC 8305)</name>
    <name type="common">Myxobactron salinum</name>
    <dbReference type="NCBI Taxonomy" id="13035"/>
    <lineage>
        <taxon>Bacteria</taxon>
        <taxon>Bacillati</taxon>
        <taxon>Cyanobacteriota</taxon>
        <taxon>Cyanophyceae</taxon>
        <taxon>Nodosilineales</taxon>
        <taxon>Cymatolegaceae</taxon>
        <taxon>Dactylococcopsis</taxon>
    </lineage>
</organism>
<dbReference type="Pfam" id="PF01934">
    <property type="entry name" value="HepT-like"/>
    <property type="match status" value="1"/>
</dbReference>
<dbReference type="Gene3D" id="1.20.120.580">
    <property type="entry name" value="bsu32300-like"/>
    <property type="match status" value="1"/>
</dbReference>
<dbReference type="PANTHER" id="PTHR34139:SF1">
    <property type="entry name" value="RNASE MJ1380-RELATED"/>
    <property type="match status" value="1"/>
</dbReference>
<protein>
    <recommendedName>
        <fullName evidence="9">Nucleotidyltransferase</fullName>
    </recommendedName>
</protein>
<dbReference type="GO" id="GO:0000166">
    <property type="term" value="F:nucleotide binding"/>
    <property type="evidence" value="ECO:0007669"/>
    <property type="project" value="UniProtKB-KW"/>
</dbReference>
<keyword evidence="2" id="KW-1277">Toxin-antitoxin system</keyword>
<keyword evidence="5" id="KW-0378">Hydrolase</keyword>
<accession>K9YYQ6</accession>
<dbReference type="InterPro" id="IPR037038">
    <property type="entry name" value="HepT-like_sf"/>
</dbReference>
<dbReference type="AlphaFoldDB" id="K9YYQ6"/>
<keyword evidence="3" id="KW-0540">Nuclease</keyword>
<dbReference type="STRING" id="13035.Dacsa_3577"/>
<reference evidence="7" key="1">
    <citation type="submission" date="2012-04" db="EMBL/GenBank/DDBJ databases">
        <title>Finished genome of Dactylococcopsis salina PCC 8305.</title>
        <authorList>
            <consortium name="US DOE Joint Genome Institute"/>
            <person name="Gugger M."/>
            <person name="Coursin T."/>
            <person name="Rippka R."/>
            <person name="Tandeau De Marsac N."/>
            <person name="Huntemann M."/>
            <person name="Wei C.-L."/>
            <person name="Han J."/>
            <person name="Detter J.C."/>
            <person name="Han C."/>
            <person name="Tapia R."/>
            <person name="Daligault H."/>
            <person name="Chen A."/>
            <person name="Krypides N."/>
            <person name="Mavromatis K."/>
            <person name="Markowitz V."/>
            <person name="Szeto E."/>
            <person name="Ivanova N."/>
            <person name="Ovchinnikova G."/>
            <person name="Pagani I."/>
            <person name="Pati A."/>
            <person name="Goodwin L."/>
            <person name="Peters L."/>
            <person name="Pitluck S."/>
            <person name="Woyke T."/>
            <person name="Kerfeld C."/>
        </authorList>
    </citation>
    <scope>NUCLEOTIDE SEQUENCE [LARGE SCALE GENOMIC DNA]</scope>
    <source>
        <strain evidence="7">PCC 8305</strain>
    </source>
</reference>
<evidence type="ECO:0000256" key="4">
    <source>
        <dbReference type="ARBA" id="ARBA00022741"/>
    </source>
</evidence>
<evidence type="ECO:0000256" key="1">
    <source>
        <dbReference type="ARBA" id="ARBA00022553"/>
    </source>
</evidence>
<keyword evidence="4" id="KW-0547">Nucleotide-binding</keyword>
<dbReference type="PANTHER" id="PTHR34139">
    <property type="entry name" value="UPF0331 PROTEIN MJ0127"/>
    <property type="match status" value="1"/>
</dbReference>
<dbReference type="GO" id="GO:0110001">
    <property type="term" value="C:toxin-antitoxin complex"/>
    <property type="evidence" value="ECO:0007669"/>
    <property type="project" value="InterPro"/>
</dbReference>
<evidence type="ECO:0000256" key="6">
    <source>
        <dbReference type="ARBA" id="ARBA00024207"/>
    </source>
</evidence>
<dbReference type="InterPro" id="IPR051813">
    <property type="entry name" value="HepT_RNase_toxin"/>
</dbReference>
<dbReference type="EMBL" id="CP003944">
    <property type="protein sequence ID" value="AFZ52059.1"/>
    <property type="molecule type" value="Genomic_DNA"/>
</dbReference>
<dbReference type="InterPro" id="IPR008201">
    <property type="entry name" value="HepT-like"/>
</dbReference>
<evidence type="ECO:0000256" key="3">
    <source>
        <dbReference type="ARBA" id="ARBA00022722"/>
    </source>
</evidence>
<keyword evidence="1" id="KW-0597">Phosphoprotein</keyword>
<evidence type="ECO:0000256" key="2">
    <source>
        <dbReference type="ARBA" id="ARBA00022649"/>
    </source>
</evidence>
<name>K9YYQ6_DACS8</name>
<evidence type="ECO:0000313" key="8">
    <source>
        <dbReference type="Proteomes" id="UP000010482"/>
    </source>
</evidence>
<dbReference type="GO" id="GO:0016787">
    <property type="term" value="F:hydrolase activity"/>
    <property type="evidence" value="ECO:0007669"/>
    <property type="project" value="UniProtKB-KW"/>
</dbReference>
<dbReference type="Proteomes" id="UP000010482">
    <property type="component" value="Chromosome"/>
</dbReference>
<dbReference type="HOGENOM" id="CLU_142825_3_2_3"/>
<dbReference type="GO" id="GO:0004540">
    <property type="term" value="F:RNA nuclease activity"/>
    <property type="evidence" value="ECO:0007669"/>
    <property type="project" value="InterPro"/>
</dbReference>
<gene>
    <name evidence="7" type="ORF">Dacsa_3577</name>
</gene>
<evidence type="ECO:0000313" key="7">
    <source>
        <dbReference type="EMBL" id="AFZ52059.1"/>
    </source>
</evidence>
<keyword evidence="8" id="KW-1185">Reference proteome</keyword>
<dbReference type="PATRIC" id="fig|13035.3.peg.4057"/>
<dbReference type="eggNOG" id="COG2361">
    <property type="taxonomic scope" value="Bacteria"/>
</dbReference>